<dbReference type="Gene3D" id="2.40.160.20">
    <property type="match status" value="1"/>
</dbReference>
<proteinExistence type="predicted"/>
<keyword evidence="1" id="KW-0732">Signal</keyword>
<gene>
    <name evidence="2" type="ORF">B9G79_16240</name>
</gene>
<name>A0A1Z3NC28_BDEBC</name>
<dbReference type="SUPFAM" id="SSF56925">
    <property type="entry name" value="OMPA-like"/>
    <property type="match status" value="1"/>
</dbReference>
<feature type="signal peptide" evidence="1">
    <location>
        <begin position="1"/>
        <end position="23"/>
    </location>
</feature>
<dbReference type="AlphaFoldDB" id="A0A1Z3NC28"/>
<feature type="chain" id="PRO_5012531909" evidence="1">
    <location>
        <begin position="24"/>
        <end position="246"/>
    </location>
</feature>
<dbReference type="OrthoDB" id="5291346at2"/>
<accession>A0A1Z3NC28</accession>
<dbReference type="NCBIfam" id="TIGR04565">
    <property type="entry name" value="OMP_myx_plus"/>
    <property type="match status" value="1"/>
</dbReference>
<dbReference type="EMBL" id="CP020946">
    <property type="protein sequence ID" value="ASD65006.1"/>
    <property type="molecule type" value="Genomic_DNA"/>
</dbReference>
<dbReference type="Proteomes" id="UP000197003">
    <property type="component" value="Chromosome"/>
</dbReference>
<evidence type="ECO:0000256" key="1">
    <source>
        <dbReference type="SAM" id="SignalP"/>
    </source>
</evidence>
<protein>
    <submittedName>
        <fullName evidence="2">Outer membrane beta-barrel domain-containing protein</fullName>
    </submittedName>
</protein>
<reference evidence="2 3" key="1">
    <citation type="submission" date="2017-04" db="EMBL/GenBank/DDBJ databases">
        <title>Whole genome sequence of Bdellovibrio bacteriovorus strain SSB218315.</title>
        <authorList>
            <person name="Oyedara O."/>
            <person name="Rodriguez-Perez M.A."/>
        </authorList>
    </citation>
    <scope>NUCLEOTIDE SEQUENCE [LARGE SCALE GENOMIC DNA]</scope>
    <source>
        <strain evidence="2 3">SSB218315</strain>
    </source>
</reference>
<dbReference type="RefSeq" id="WP_088566425.1">
    <property type="nucleotide sequence ID" value="NZ_CP020946.1"/>
</dbReference>
<evidence type="ECO:0000313" key="3">
    <source>
        <dbReference type="Proteomes" id="UP000197003"/>
    </source>
</evidence>
<sequence>MKTLKLLSLSVIAATFMASPAMAQGKASAKKATLADDIDSLGGNKELAEMAQNIKSQTRTRIVQDRIVERRNRVEFGLAYGSTFGGDSYVKTQSLSLAMDYHITPRWSLGVRYMDFGNSLTDEGKRVFEQARKNYEAGGRAYAVDIDYPENAALAVVNWYPIYGKTSFLDMGVTQFDLYLLAGGGQMTLSSGTTALMTAGAGVGAWITKNLSARAEMRYQTYKDQPVTGSRTLDTVTGSLGLGWIL</sequence>
<dbReference type="InterPro" id="IPR011250">
    <property type="entry name" value="OMP/PagP_B-barrel"/>
</dbReference>
<organism evidence="2 3">
    <name type="scientific">Bdellovibrio bacteriovorus</name>
    <dbReference type="NCBI Taxonomy" id="959"/>
    <lineage>
        <taxon>Bacteria</taxon>
        <taxon>Pseudomonadati</taxon>
        <taxon>Bdellovibrionota</taxon>
        <taxon>Bdellovibrionia</taxon>
        <taxon>Bdellovibrionales</taxon>
        <taxon>Pseudobdellovibrionaceae</taxon>
        <taxon>Bdellovibrio</taxon>
    </lineage>
</organism>
<evidence type="ECO:0000313" key="2">
    <source>
        <dbReference type="EMBL" id="ASD65006.1"/>
    </source>
</evidence>
<dbReference type="InterPro" id="IPR030820">
    <property type="entry name" value="OMP_myx_plus_Proteobacteria"/>
</dbReference>